<gene>
    <name evidence="2" type="ORF">A4R26_00605</name>
</gene>
<feature type="coiled-coil region" evidence="1">
    <location>
        <begin position="258"/>
        <end position="306"/>
    </location>
</feature>
<dbReference type="RefSeq" id="WP_081158590.1">
    <property type="nucleotide sequence ID" value="NZ_LWBP01000001.1"/>
</dbReference>
<dbReference type="OrthoDB" id="639931at2"/>
<keyword evidence="1" id="KW-0175">Coiled coil</keyword>
<evidence type="ECO:0000256" key="1">
    <source>
        <dbReference type="SAM" id="Coils"/>
    </source>
</evidence>
<dbReference type="AlphaFoldDB" id="A0A1V9GCK5"/>
<name>A0A1V9GCK5_9BACT</name>
<protein>
    <submittedName>
        <fullName evidence="2">Uncharacterized protein</fullName>
    </submittedName>
</protein>
<comment type="caution">
    <text evidence="2">The sequence shown here is derived from an EMBL/GenBank/DDBJ whole genome shotgun (WGS) entry which is preliminary data.</text>
</comment>
<dbReference type="EMBL" id="LWBP01000001">
    <property type="protein sequence ID" value="OQP68343.1"/>
    <property type="molecule type" value="Genomic_DNA"/>
</dbReference>
<dbReference type="Proteomes" id="UP000192276">
    <property type="component" value="Unassembled WGS sequence"/>
</dbReference>
<reference evidence="3" key="1">
    <citation type="submission" date="2016-04" db="EMBL/GenBank/DDBJ databases">
        <authorList>
            <person name="Chen L."/>
            <person name="Zhuang W."/>
            <person name="Wang G."/>
        </authorList>
    </citation>
    <scope>NUCLEOTIDE SEQUENCE [LARGE SCALE GENOMIC DNA]</scope>
    <source>
        <strain evidence="3">208</strain>
    </source>
</reference>
<proteinExistence type="predicted"/>
<evidence type="ECO:0000313" key="2">
    <source>
        <dbReference type="EMBL" id="OQP68343.1"/>
    </source>
</evidence>
<evidence type="ECO:0000313" key="3">
    <source>
        <dbReference type="Proteomes" id="UP000192276"/>
    </source>
</evidence>
<keyword evidence="3" id="KW-1185">Reference proteome</keyword>
<sequence>MLKYSTLSNIEEDIFDCCKQDNGGDTPGGDCCNDTWKKDLVEVTADWKEALAIASHKETEYTLVVEWRDKLKAWCADWELTDEKADALCRQLELFILHLEKVCKITGKVNKAIEILFCMIEDLYKRVDRLKIKYDELIQCINCLKRPELAPGTGIMKYIEEYGKKLDAVIATRDSLIGKVVIAIELAYGLHIHICEEYGLKEVLKYWKSKLNCGCDPVEEDEHEDEHVKVDDGKCGGYKHHCHLKPKIRFPLDDDPYYKQLEEDCDKAKEEVEVLKKELDKAREKRDALQACKEALENAIAQVESKCK</sequence>
<organism evidence="2 3">
    <name type="scientific">Niastella populi</name>
    <dbReference type="NCBI Taxonomy" id="550983"/>
    <lineage>
        <taxon>Bacteria</taxon>
        <taxon>Pseudomonadati</taxon>
        <taxon>Bacteroidota</taxon>
        <taxon>Chitinophagia</taxon>
        <taxon>Chitinophagales</taxon>
        <taxon>Chitinophagaceae</taxon>
        <taxon>Niastella</taxon>
    </lineage>
</organism>
<accession>A0A1V9GCK5</accession>